<evidence type="ECO:0000313" key="1">
    <source>
        <dbReference type="EMBL" id="GBN55783.1"/>
    </source>
</evidence>
<dbReference type="AlphaFoldDB" id="A0A4Y2PY29"/>
<organism evidence="1 2">
    <name type="scientific">Araneus ventricosus</name>
    <name type="common">Orbweaver spider</name>
    <name type="synonym">Epeira ventricosa</name>
    <dbReference type="NCBI Taxonomy" id="182803"/>
    <lineage>
        <taxon>Eukaryota</taxon>
        <taxon>Metazoa</taxon>
        <taxon>Ecdysozoa</taxon>
        <taxon>Arthropoda</taxon>
        <taxon>Chelicerata</taxon>
        <taxon>Arachnida</taxon>
        <taxon>Araneae</taxon>
        <taxon>Araneomorphae</taxon>
        <taxon>Entelegynae</taxon>
        <taxon>Araneoidea</taxon>
        <taxon>Araneidae</taxon>
        <taxon>Araneus</taxon>
    </lineage>
</organism>
<evidence type="ECO:0000313" key="2">
    <source>
        <dbReference type="Proteomes" id="UP000499080"/>
    </source>
</evidence>
<reference evidence="1 2" key="1">
    <citation type="journal article" date="2019" name="Sci. Rep.">
        <title>Orb-weaving spider Araneus ventricosus genome elucidates the spidroin gene catalogue.</title>
        <authorList>
            <person name="Kono N."/>
            <person name="Nakamura H."/>
            <person name="Ohtoshi R."/>
            <person name="Moran D.A.P."/>
            <person name="Shinohara A."/>
            <person name="Yoshida Y."/>
            <person name="Fujiwara M."/>
            <person name="Mori M."/>
            <person name="Tomita M."/>
            <person name="Arakawa K."/>
        </authorList>
    </citation>
    <scope>NUCLEOTIDE SEQUENCE [LARGE SCALE GENOMIC DNA]</scope>
</reference>
<proteinExistence type="predicted"/>
<protein>
    <submittedName>
        <fullName evidence="1">Uncharacterized protein</fullName>
    </submittedName>
</protein>
<dbReference type="EMBL" id="BGPR01012380">
    <property type="protein sequence ID" value="GBN55783.1"/>
    <property type="molecule type" value="Genomic_DNA"/>
</dbReference>
<accession>A0A4Y2PY29</accession>
<comment type="caution">
    <text evidence="1">The sequence shown here is derived from an EMBL/GenBank/DDBJ whole genome shotgun (WGS) entry which is preliminary data.</text>
</comment>
<name>A0A4Y2PY29_ARAVE</name>
<gene>
    <name evidence="1" type="ORF">AVEN_148224_1</name>
</gene>
<keyword evidence="2" id="KW-1185">Reference proteome</keyword>
<dbReference type="Proteomes" id="UP000499080">
    <property type="component" value="Unassembled WGS sequence"/>
</dbReference>
<sequence length="198" mass="22065">MLYASPRPDNTTIGLLMIRNTLPGLTSLVSNCIGRMHVHEYGDNINNPYWIIHPVCQQGTVQSGGASVMKLQIAIVHIKRDFPPNIFQHMKLCCLTTCRTRIKPPAQDSSVFLANILLMSCVLTFVTYNVGKEISIPKHHQRSTFGLKSLPSGLLSGIKRPCLKIKEVLKVGKEESISANLYVSVISPNAFFGYRKNR</sequence>